<evidence type="ECO:0000256" key="4">
    <source>
        <dbReference type="ARBA" id="ARBA00022723"/>
    </source>
</evidence>
<evidence type="ECO:0000256" key="1">
    <source>
        <dbReference type="ARBA" id="ARBA00001971"/>
    </source>
</evidence>
<dbReference type="OrthoDB" id="9764248at2"/>
<name>A0A2T4UA32_9BACI</name>
<dbReference type="Gene3D" id="1.10.630.10">
    <property type="entry name" value="Cytochrome P450"/>
    <property type="match status" value="1"/>
</dbReference>
<evidence type="ECO:0000256" key="7">
    <source>
        <dbReference type="ARBA" id="ARBA00023033"/>
    </source>
</evidence>
<dbReference type="InterPro" id="IPR036396">
    <property type="entry name" value="Cyt_P450_sf"/>
</dbReference>
<dbReference type="PANTHER" id="PTHR24286:SF24">
    <property type="entry name" value="LANOSTEROL 14-ALPHA DEMETHYLASE"/>
    <property type="match status" value="1"/>
</dbReference>
<keyword evidence="4" id="KW-0479">Metal-binding</keyword>
<dbReference type="GO" id="GO:0004497">
    <property type="term" value="F:monooxygenase activity"/>
    <property type="evidence" value="ECO:0007669"/>
    <property type="project" value="UniProtKB-KW"/>
</dbReference>
<dbReference type="InterPro" id="IPR001128">
    <property type="entry name" value="Cyt_P450"/>
</dbReference>
<protein>
    <submittedName>
        <fullName evidence="8">Cytochrome P450</fullName>
    </submittedName>
</protein>
<evidence type="ECO:0000256" key="6">
    <source>
        <dbReference type="ARBA" id="ARBA00023004"/>
    </source>
</evidence>
<reference evidence="8 9" key="1">
    <citation type="submission" date="2018-03" db="EMBL/GenBank/DDBJ databases">
        <title>Alkalicoccus saliphilus sp. nov., isolated from a mineral pool.</title>
        <authorList>
            <person name="Zhao B."/>
        </authorList>
    </citation>
    <scope>NUCLEOTIDE SEQUENCE [LARGE SCALE GENOMIC DNA]</scope>
    <source>
        <strain evidence="8 9">6AG</strain>
    </source>
</reference>
<organism evidence="8 9">
    <name type="scientific">Alkalicoccus saliphilus</name>
    <dbReference type="NCBI Taxonomy" id="200989"/>
    <lineage>
        <taxon>Bacteria</taxon>
        <taxon>Bacillati</taxon>
        <taxon>Bacillota</taxon>
        <taxon>Bacilli</taxon>
        <taxon>Bacillales</taxon>
        <taxon>Bacillaceae</taxon>
        <taxon>Alkalicoccus</taxon>
    </lineage>
</organism>
<dbReference type="CDD" id="cd11067">
    <property type="entry name" value="CYP152"/>
    <property type="match status" value="1"/>
</dbReference>
<dbReference type="GO" id="GO:0020037">
    <property type="term" value="F:heme binding"/>
    <property type="evidence" value="ECO:0007669"/>
    <property type="project" value="InterPro"/>
</dbReference>
<keyword evidence="3" id="KW-0349">Heme</keyword>
<gene>
    <name evidence="8" type="ORF">C6Y45_02435</name>
</gene>
<dbReference type="GO" id="GO:0005506">
    <property type="term" value="F:iron ion binding"/>
    <property type="evidence" value="ECO:0007669"/>
    <property type="project" value="InterPro"/>
</dbReference>
<evidence type="ECO:0000256" key="5">
    <source>
        <dbReference type="ARBA" id="ARBA00023002"/>
    </source>
</evidence>
<keyword evidence="9" id="KW-1185">Reference proteome</keyword>
<dbReference type="GO" id="GO:0016705">
    <property type="term" value="F:oxidoreductase activity, acting on paired donors, with incorporation or reduction of molecular oxygen"/>
    <property type="evidence" value="ECO:0007669"/>
    <property type="project" value="InterPro"/>
</dbReference>
<dbReference type="PANTHER" id="PTHR24286">
    <property type="entry name" value="CYTOCHROME P450 26"/>
    <property type="match status" value="1"/>
</dbReference>
<comment type="caution">
    <text evidence="8">The sequence shown here is derived from an EMBL/GenBank/DDBJ whole genome shotgun (WGS) entry which is preliminary data.</text>
</comment>
<keyword evidence="5" id="KW-0560">Oxidoreductase</keyword>
<evidence type="ECO:0000256" key="2">
    <source>
        <dbReference type="ARBA" id="ARBA00010617"/>
    </source>
</evidence>
<accession>A0A2T4UA32</accession>
<sequence>MKVKHPIPKTKGFDKTRKLIKEGFEFIPHRREQLQSDIFETRLIGQKAVCMAGEEAAEIFYDNEKFKRAGAMPKPLKMALFGEGAVHEQDGEHHKQRKRMFLSMMTPERIEDMRRIVIEELDKKADEWETKAKVVLHYDIEEVLSRAASRWAGIPLREEEVKQRTWEMSAMIASISGKPSGFKDGKKARESHEKWLEEHIKNIRKGNISAEAYTPSYIVAHHHDDDGKRLKLNTAAVELSNAFRPLLAAAYFITFGALAVHQYPETGEKLREDKNNYSQMFTQEVRRFYPFTPGMVAKVKSSFTWQGYKFKKNRLVVLDFFGTNRHPDTWEKPDQFIPERFHKWKESPFSFIPMGGGDHHTGHRCAGEWLTVIVMRAVFQYLTTKLSYHVPEQDLSYDLNEMPAVPKSRFIITDILKTNSDNQDIHAEFKGQTVIQH</sequence>
<keyword evidence="7" id="KW-0503">Monooxygenase</keyword>
<keyword evidence="6" id="KW-0408">Iron</keyword>
<evidence type="ECO:0000313" key="8">
    <source>
        <dbReference type="EMBL" id="PTL40257.1"/>
    </source>
</evidence>
<dbReference type="Pfam" id="PF00067">
    <property type="entry name" value="p450"/>
    <property type="match status" value="1"/>
</dbReference>
<dbReference type="SUPFAM" id="SSF48264">
    <property type="entry name" value="Cytochrome P450"/>
    <property type="match status" value="1"/>
</dbReference>
<dbReference type="Proteomes" id="UP000240509">
    <property type="component" value="Unassembled WGS sequence"/>
</dbReference>
<proteinExistence type="inferred from homology"/>
<comment type="cofactor">
    <cofactor evidence="1">
        <name>heme</name>
        <dbReference type="ChEBI" id="CHEBI:30413"/>
    </cofactor>
</comment>
<dbReference type="GO" id="GO:0016125">
    <property type="term" value="P:sterol metabolic process"/>
    <property type="evidence" value="ECO:0007669"/>
    <property type="project" value="TreeGrafter"/>
</dbReference>
<dbReference type="AlphaFoldDB" id="A0A2T4UA32"/>
<evidence type="ECO:0000313" key="9">
    <source>
        <dbReference type="Proteomes" id="UP000240509"/>
    </source>
</evidence>
<evidence type="ECO:0000256" key="3">
    <source>
        <dbReference type="ARBA" id="ARBA00022617"/>
    </source>
</evidence>
<comment type="similarity">
    <text evidence="2">Belongs to the cytochrome P450 family.</text>
</comment>
<dbReference type="EMBL" id="PZJJ01000002">
    <property type="protein sequence ID" value="PTL40257.1"/>
    <property type="molecule type" value="Genomic_DNA"/>
</dbReference>
<dbReference type="RefSeq" id="WP_107583435.1">
    <property type="nucleotide sequence ID" value="NZ_PZJJ01000002.1"/>
</dbReference>